<organism evidence="9 10">
    <name type="scientific">Photobacterium rosenbergii</name>
    <dbReference type="NCBI Taxonomy" id="294936"/>
    <lineage>
        <taxon>Bacteria</taxon>
        <taxon>Pseudomonadati</taxon>
        <taxon>Pseudomonadota</taxon>
        <taxon>Gammaproteobacteria</taxon>
        <taxon>Vibrionales</taxon>
        <taxon>Vibrionaceae</taxon>
        <taxon>Photobacterium</taxon>
    </lineage>
</organism>
<dbReference type="EMBL" id="PYMB01000002">
    <property type="protein sequence ID" value="PSW14349.1"/>
    <property type="molecule type" value="Genomic_DNA"/>
</dbReference>
<comment type="caution">
    <text evidence="9">The sequence shown here is derived from an EMBL/GenBank/DDBJ whole genome shotgun (WGS) entry which is preliminary data.</text>
</comment>
<evidence type="ECO:0000313" key="10">
    <source>
        <dbReference type="Proteomes" id="UP000241346"/>
    </source>
</evidence>
<keyword evidence="5 8" id="KW-0732">Signal</keyword>
<dbReference type="GO" id="GO:0009279">
    <property type="term" value="C:cell outer membrane"/>
    <property type="evidence" value="ECO:0007669"/>
    <property type="project" value="UniProtKB-SubCell"/>
</dbReference>
<evidence type="ECO:0000256" key="1">
    <source>
        <dbReference type="ARBA" id="ARBA00004571"/>
    </source>
</evidence>
<evidence type="ECO:0000256" key="2">
    <source>
        <dbReference type="ARBA" id="ARBA00008163"/>
    </source>
</evidence>
<evidence type="ECO:0000256" key="5">
    <source>
        <dbReference type="ARBA" id="ARBA00022729"/>
    </source>
</evidence>
<feature type="chain" id="PRO_5015554932" evidence="8">
    <location>
        <begin position="25"/>
        <end position="414"/>
    </location>
</feature>
<dbReference type="InterPro" id="IPR005017">
    <property type="entry name" value="OMPP1/FadL/TodX"/>
</dbReference>
<accession>A0A2T3NH79</accession>
<comment type="subcellular location">
    <subcellularLocation>
        <location evidence="1">Cell outer membrane</location>
        <topology evidence="1">Multi-pass membrane protein</topology>
    </subcellularLocation>
</comment>
<proteinExistence type="inferred from homology"/>
<dbReference type="OrthoDB" id="19849at2"/>
<keyword evidence="7" id="KW-0998">Cell outer membrane</keyword>
<name>A0A2T3NH79_9GAMM</name>
<feature type="signal peptide" evidence="8">
    <location>
        <begin position="1"/>
        <end position="24"/>
    </location>
</feature>
<dbReference type="GO" id="GO:0015483">
    <property type="term" value="F:long-chain fatty acid transporting porin activity"/>
    <property type="evidence" value="ECO:0007669"/>
    <property type="project" value="TreeGrafter"/>
</dbReference>
<keyword evidence="3" id="KW-1134">Transmembrane beta strand</keyword>
<comment type="similarity">
    <text evidence="2">Belongs to the OmpP1/FadL family.</text>
</comment>
<evidence type="ECO:0000256" key="8">
    <source>
        <dbReference type="SAM" id="SignalP"/>
    </source>
</evidence>
<dbReference type="SUPFAM" id="SSF56935">
    <property type="entry name" value="Porins"/>
    <property type="match status" value="1"/>
</dbReference>
<evidence type="ECO:0000256" key="3">
    <source>
        <dbReference type="ARBA" id="ARBA00022452"/>
    </source>
</evidence>
<dbReference type="Gene3D" id="2.40.160.60">
    <property type="entry name" value="Outer membrane protein transport protein (OMPP1/FadL/TodX)"/>
    <property type="match status" value="1"/>
</dbReference>
<dbReference type="Pfam" id="PF03349">
    <property type="entry name" value="Toluene_X"/>
    <property type="match status" value="1"/>
</dbReference>
<evidence type="ECO:0000256" key="4">
    <source>
        <dbReference type="ARBA" id="ARBA00022692"/>
    </source>
</evidence>
<evidence type="ECO:0000256" key="6">
    <source>
        <dbReference type="ARBA" id="ARBA00023136"/>
    </source>
</evidence>
<gene>
    <name evidence="9" type="ORF">C9J01_07890</name>
</gene>
<keyword evidence="4" id="KW-0812">Transmembrane</keyword>
<evidence type="ECO:0000256" key="7">
    <source>
        <dbReference type="ARBA" id="ARBA00023237"/>
    </source>
</evidence>
<reference evidence="9 10" key="1">
    <citation type="submission" date="2018-03" db="EMBL/GenBank/DDBJ databases">
        <title>Whole genome sequencing of Histamine producing bacteria.</title>
        <authorList>
            <person name="Butler K."/>
        </authorList>
    </citation>
    <scope>NUCLEOTIDE SEQUENCE [LARGE SCALE GENOMIC DNA]</scope>
    <source>
        <strain evidence="9 10">DSM 19138</strain>
    </source>
</reference>
<sequence>MFKKRLLTSAIVSAIAISNAPAFAAGFQLNSQSATGLGRAFAGDAVIADNASVAARNPAAMALFKEANFSLGFNVIATDVRLKNGTYNDIKIPDFTITQEDISGTDDIGGTSFVPNLHLVMPLNEKWAWGLSAYSNFGTATEFDDDFSANLFGGKTSIKSMNLGTSLSYRFTEHFSVGAGLDLIYGKGELKRSYKGITAVDIDATGTAFGWNAGVVYEFNKDHRLGLSYRASPTVDADGDNPTDKISLPLPDIAEFSGYHRLNEKFAAHYSLQWVQWSTFDTINIQTQDMLLGLVPSQSIDKEYQWKDAGHISVGGTYYLNNDWTLRAGYMYDIAATDELKSISIPDSDRQWLSAGFSYHLNPKETIDFGFTYLIGQDVTFDEHLSPDLDAPSITGATTRADAILFGLQYSRSF</sequence>
<dbReference type="RefSeq" id="WP_107297594.1">
    <property type="nucleotide sequence ID" value="NZ_PYMB01000002.1"/>
</dbReference>
<dbReference type="AlphaFoldDB" id="A0A2T3NH79"/>
<protein>
    <submittedName>
        <fullName evidence="9">Aromatic hydrocarbon degradation protein</fullName>
    </submittedName>
</protein>
<dbReference type="PANTHER" id="PTHR35093">
    <property type="entry name" value="OUTER MEMBRANE PROTEIN NMB0088-RELATED"/>
    <property type="match status" value="1"/>
</dbReference>
<dbReference type="Proteomes" id="UP000241346">
    <property type="component" value="Unassembled WGS sequence"/>
</dbReference>
<evidence type="ECO:0000313" key="9">
    <source>
        <dbReference type="EMBL" id="PSW14349.1"/>
    </source>
</evidence>
<dbReference type="PANTHER" id="PTHR35093:SF1">
    <property type="entry name" value="OUTER MEMBRANE LONG-CHAIN FATTY ACID RECEPTOR FADL FAMILY"/>
    <property type="match status" value="1"/>
</dbReference>
<keyword evidence="6" id="KW-0472">Membrane</keyword>